<evidence type="ECO:0000313" key="2">
    <source>
        <dbReference type="Proteomes" id="UP001519295"/>
    </source>
</evidence>
<organism evidence="1 2">
    <name type="scientific">Pseudonocardia parietis</name>
    <dbReference type="NCBI Taxonomy" id="570936"/>
    <lineage>
        <taxon>Bacteria</taxon>
        <taxon>Bacillati</taxon>
        <taxon>Actinomycetota</taxon>
        <taxon>Actinomycetes</taxon>
        <taxon>Pseudonocardiales</taxon>
        <taxon>Pseudonocardiaceae</taxon>
        <taxon>Pseudonocardia</taxon>
    </lineage>
</organism>
<dbReference type="Proteomes" id="UP001519295">
    <property type="component" value="Unassembled WGS sequence"/>
</dbReference>
<gene>
    <name evidence="1" type="ORF">JOF36_005929</name>
</gene>
<evidence type="ECO:0008006" key="3">
    <source>
        <dbReference type="Google" id="ProtNLM"/>
    </source>
</evidence>
<accession>A0ABS4W290</accession>
<dbReference type="EMBL" id="JAGINU010000001">
    <property type="protein sequence ID" value="MBP2370233.1"/>
    <property type="molecule type" value="Genomic_DNA"/>
</dbReference>
<reference evidence="1 2" key="1">
    <citation type="submission" date="2021-03" db="EMBL/GenBank/DDBJ databases">
        <title>Sequencing the genomes of 1000 actinobacteria strains.</title>
        <authorList>
            <person name="Klenk H.-P."/>
        </authorList>
    </citation>
    <scope>NUCLEOTIDE SEQUENCE [LARGE SCALE GENOMIC DNA]</scope>
    <source>
        <strain evidence="1 2">DSM 45256</strain>
    </source>
</reference>
<dbReference type="RefSeq" id="WP_210033319.1">
    <property type="nucleotide sequence ID" value="NZ_JAGINU010000001.1"/>
</dbReference>
<comment type="caution">
    <text evidence="1">The sequence shown here is derived from an EMBL/GenBank/DDBJ whole genome shotgun (WGS) entry which is preliminary data.</text>
</comment>
<evidence type="ECO:0000313" key="1">
    <source>
        <dbReference type="EMBL" id="MBP2370233.1"/>
    </source>
</evidence>
<proteinExistence type="predicted"/>
<protein>
    <recommendedName>
        <fullName evidence="3">Phage terminase large subunit-like protein</fullName>
    </recommendedName>
</protein>
<name>A0ABS4W290_9PSEU</name>
<sequence length="545" mass="60077">MPWRGPSEPGEFPTLGWQVIEWIEDSIIIPDGPRRGEPYILTNEQARHLLHVYRLHPKGKPHPKYPKPVDGLVYYGAQLRRPQKHGKDPLAAARCAAHALGPVQFDGWDADGEPVGRPVDTPWVQIAGTSEENTDNTYRPLFRMLSEGPLADLPGLDIGETRIKLPNGDGWIEPVTAAARSRLGNPISFASFTEPHLMTERDGGLGLSRAMKRNLAGMGGTWTEVTNAWDPSERSAAQLTAEGKAPGIYLDHAAADLPRMSSADFEDDKLVMERIVIKYGDSCRKAGGWVNERAILAQIRDPATGEAEARRYFLDEVTVGERDAVDATRWKALARPEGELAAGTRVALGFDGSRARDATALLACRISDGRWFRLGVWVPAEHGGKVPEAEVDQAVADAAAAYEVWHLVCDPYRWQTNIDRWDGRLGKNRAGKPVVVEFPTNVEQRMDAAIDLWETAYRTGEGEFTHDGDDTVAEHAYAAAVALGRRKPPREDAEAQINDRYRKIVKKKRDVLIDAFVAGILATFGRGMAIEHGALAEADLIANVW</sequence>
<keyword evidence="2" id="KW-1185">Reference proteome</keyword>